<dbReference type="EMBL" id="CP006643">
    <property type="protein sequence ID" value="AGX06533.1"/>
    <property type="molecule type" value="Genomic_DNA"/>
</dbReference>
<proteinExistence type="predicted"/>
<dbReference type="PATRIC" id="fig|1367477.3.peg.4682"/>
<name>U5LGH4_9BACI</name>
<protein>
    <submittedName>
        <fullName evidence="3">Uncharacterized protein</fullName>
    </submittedName>
</protein>
<evidence type="ECO:0000313" key="3">
    <source>
        <dbReference type="EMBL" id="AGX06533.1"/>
    </source>
</evidence>
<dbReference type="RefSeq" id="WP_009792686.1">
    <property type="nucleotide sequence ID" value="NC_022524.1"/>
</dbReference>
<organism evidence="3 4">
    <name type="scientific">Bacillus infantis NRRL B-14911</name>
    <dbReference type="NCBI Taxonomy" id="1367477"/>
    <lineage>
        <taxon>Bacteria</taxon>
        <taxon>Bacillati</taxon>
        <taxon>Bacillota</taxon>
        <taxon>Bacilli</taxon>
        <taxon>Bacillales</taxon>
        <taxon>Bacillaceae</taxon>
        <taxon>Bacillus</taxon>
    </lineage>
</organism>
<gene>
    <name evidence="3" type="ORF">N288_23470</name>
</gene>
<sequence length="389" mass="42199">MEKRKRLFKAFSASTALSSMILGGAQLASPTYAQFNSTQEKEIQIGACFIFPKVIEEDYRDFAVNLSEEVIEEAKAAMIAGEQLKEKNTAISISELKSLNDNKLDDSETNSDNTGAGGGTAVNQLTLQKNSLVSQLNSVKSQLRAVNSGIQEMENESKALAAYSQSIKSYLESVLKESKTNGSLKLMELENLLAEINGFKDKAINECKYEKAYFSEVLTPMNLATEGLKEILKKLEDEEVSFISLLDESEKNLQSYTDSLQRYRTESAMLENEIASIKSNIEKVKGQIEAEEAAKVKAEKEKNNQSPPAEKPDNTGKPANQDSSANPGESKAVPPADEEKAAPPAGEQKDNASDKPADNGKAPDNQQDAGTDPDTGSAQDNNSTSEDAS</sequence>
<evidence type="ECO:0000256" key="1">
    <source>
        <dbReference type="SAM" id="MobiDB-lite"/>
    </source>
</evidence>
<dbReference type="OrthoDB" id="2942885at2"/>
<feature type="compositionally biased region" description="Polar residues" evidence="1">
    <location>
        <begin position="317"/>
        <end position="327"/>
    </location>
</feature>
<keyword evidence="4" id="KW-1185">Reference proteome</keyword>
<feature type="region of interest" description="Disordered" evidence="1">
    <location>
        <begin position="295"/>
        <end position="389"/>
    </location>
</feature>
<keyword evidence="2" id="KW-0732">Signal</keyword>
<evidence type="ECO:0000256" key="2">
    <source>
        <dbReference type="SAM" id="SignalP"/>
    </source>
</evidence>
<feature type="chain" id="PRO_5039637048" evidence="2">
    <location>
        <begin position="29"/>
        <end position="389"/>
    </location>
</feature>
<feature type="compositionally biased region" description="Polar residues" evidence="1">
    <location>
        <begin position="364"/>
        <end position="389"/>
    </location>
</feature>
<dbReference type="KEGG" id="bif:N288_23470"/>
<dbReference type="HOGENOM" id="CLU_715063_0_0_9"/>
<feature type="compositionally biased region" description="Basic and acidic residues" evidence="1">
    <location>
        <begin position="337"/>
        <end position="358"/>
    </location>
</feature>
<feature type="signal peptide" evidence="2">
    <location>
        <begin position="1"/>
        <end position="28"/>
    </location>
</feature>
<reference evidence="3 4" key="1">
    <citation type="submission" date="2013-07" db="EMBL/GenBank/DDBJ databases">
        <title>Complete genome sequence of Bacillus infantis NRRL B-14911 that has potential to induce cardiac disease by antigenic mimicry.</title>
        <authorList>
            <person name="Massilamany C."/>
            <person name="Smith T.P.L."/>
            <person name="Loy J.D."/>
            <person name="Barletta R."/>
            <person name="Reddy J."/>
        </authorList>
    </citation>
    <scope>NUCLEOTIDE SEQUENCE [LARGE SCALE GENOMIC DNA]</scope>
    <source>
        <strain evidence="3 4">NRRL B-14911</strain>
    </source>
</reference>
<dbReference type="AlphaFoldDB" id="U5LGH4"/>
<accession>U5LGH4</accession>
<evidence type="ECO:0000313" key="4">
    <source>
        <dbReference type="Proteomes" id="UP000017805"/>
    </source>
</evidence>
<dbReference type="Proteomes" id="UP000017805">
    <property type="component" value="Chromosome"/>
</dbReference>